<dbReference type="SUPFAM" id="SSF54695">
    <property type="entry name" value="POZ domain"/>
    <property type="match status" value="1"/>
</dbReference>
<evidence type="ECO:0000313" key="2">
    <source>
        <dbReference type="EMBL" id="CEM54794.1"/>
    </source>
</evidence>
<accession>A0A0G4IC64</accession>
<sequence>MASGDGSAFVALNVGGRTFQTVKRTLEKAPFFEAMFRADSQIISPGVVDPSGNILIDLDPWAFDVVLTHLRSCAESDLTTASSLVKTYCQNDPLKKAKLLQALDFLGFSDGPDSSVDSIEEEHLHVKFIRVRLLRLVATLCEVRGSWTSWSKKGRSTVEQPWTLEMQLWVAQLEGCTVAKRLSPEDAEWKSFENAINSDDSWCRLKEFVKLKPPPSHPKYHPGAVIWAIESNN</sequence>
<dbReference type="InterPro" id="IPR003131">
    <property type="entry name" value="T1-type_BTB"/>
</dbReference>
<name>A0A0G4IC64_9ALVE</name>
<gene>
    <name evidence="2" type="ORF">Cvel_13059</name>
</gene>
<protein>
    <recommendedName>
        <fullName evidence="1">Potassium channel tetramerisation-type BTB domain-containing protein</fullName>
    </recommendedName>
</protein>
<proteinExistence type="predicted"/>
<dbReference type="EMBL" id="CDMZ01005819">
    <property type="protein sequence ID" value="CEM54794.1"/>
    <property type="molecule type" value="Genomic_DNA"/>
</dbReference>
<reference evidence="2" key="1">
    <citation type="submission" date="2014-11" db="EMBL/GenBank/DDBJ databases">
        <authorList>
            <person name="Otto D Thomas"/>
            <person name="Naeem Raeece"/>
        </authorList>
    </citation>
    <scope>NUCLEOTIDE SEQUENCE</scope>
</reference>
<organism evidence="2">
    <name type="scientific">Chromera velia CCMP2878</name>
    <dbReference type="NCBI Taxonomy" id="1169474"/>
    <lineage>
        <taxon>Eukaryota</taxon>
        <taxon>Sar</taxon>
        <taxon>Alveolata</taxon>
        <taxon>Colpodellida</taxon>
        <taxon>Chromeraceae</taxon>
        <taxon>Chromera</taxon>
    </lineage>
</organism>
<dbReference type="InterPro" id="IPR011333">
    <property type="entry name" value="SKP1/BTB/POZ_sf"/>
</dbReference>
<dbReference type="Gene3D" id="3.30.710.10">
    <property type="entry name" value="Potassium Channel Kv1.1, Chain A"/>
    <property type="match status" value="1"/>
</dbReference>
<evidence type="ECO:0000259" key="1">
    <source>
        <dbReference type="Pfam" id="PF02214"/>
    </source>
</evidence>
<dbReference type="AlphaFoldDB" id="A0A0G4IC64"/>
<feature type="domain" description="Potassium channel tetramerisation-type BTB" evidence="1">
    <location>
        <begin position="10"/>
        <end position="72"/>
    </location>
</feature>
<dbReference type="VEuPathDB" id="CryptoDB:Cvel_13059"/>
<dbReference type="GO" id="GO:0051260">
    <property type="term" value="P:protein homooligomerization"/>
    <property type="evidence" value="ECO:0007669"/>
    <property type="project" value="InterPro"/>
</dbReference>
<dbReference type="Pfam" id="PF02214">
    <property type="entry name" value="BTB_2"/>
    <property type="match status" value="1"/>
</dbReference>